<proteinExistence type="predicted"/>
<dbReference type="AlphaFoldDB" id="A0A4C1V3Q0"/>
<keyword evidence="1" id="KW-0732">Signal</keyword>
<name>A0A4C1V3Q0_EUMVA</name>
<feature type="signal peptide" evidence="1">
    <location>
        <begin position="1"/>
        <end position="24"/>
    </location>
</feature>
<evidence type="ECO:0000313" key="3">
    <source>
        <dbReference type="Proteomes" id="UP000299102"/>
    </source>
</evidence>
<gene>
    <name evidence="2" type="ORF">EVAR_81643_1</name>
</gene>
<accession>A0A4C1V3Q0</accession>
<reference evidence="2 3" key="1">
    <citation type="journal article" date="2019" name="Commun. Biol.">
        <title>The bagworm genome reveals a unique fibroin gene that provides high tensile strength.</title>
        <authorList>
            <person name="Kono N."/>
            <person name="Nakamura H."/>
            <person name="Ohtoshi R."/>
            <person name="Tomita M."/>
            <person name="Numata K."/>
            <person name="Arakawa K."/>
        </authorList>
    </citation>
    <scope>NUCLEOTIDE SEQUENCE [LARGE SCALE GENOMIC DNA]</scope>
</reference>
<evidence type="ECO:0000313" key="2">
    <source>
        <dbReference type="EMBL" id="GBP32855.1"/>
    </source>
</evidence>
<dbReference type="Proteomes" id="UP000299102">
    <property type="component" value="Unassembled WGS sequence"/>
</dbReference>
<feature type="chain" id="PRO_5020032522" evidence="1">
    <location>
        <begin position="25"/>
        <end position="106"/>
    </location>
</feature>
<sequence>MGSRRERREIHVLFFMMSRTLVSAEVVQGNFCQPSSSPLRRENGSASPDCERENRCMGTLLASNSTIDDSNTEPQPIIQYGNSISNMRFLQISLRRALFSFISTSV</sequence>
<protein>
    <submittedName>
        <fullName evidence="2">Uncharacterized protein</fullName>
    </submittedName>
</protein>
<evidence type="ECO:0000256" key="1">
    <source>
        <dbReference type="SAM" id="SignalP"/>
    </source>
</evidence>
<organism evidence="2 3">
    <name type="scientific">Eumeta variegata</name>
    <name type="common">Bagworm moth</name>
    <name type="synonym">Eumeta japonica</name>
    <dbReference type="NCBI Taxonomy" id="151549"/>
    <lineage>
        <taxon>Eukaryota</taxon>
        <taxon>Metazoa</taxon>
        <taxon>Ecdysozoa</taxon>
        <taxon>Arthropoda</taxon>
        <taxon>Hexapoda</taxon>
        <taxon>Insecta</taxon>
        <taxon>Pterygota</taxon>
        <taxon>Neoptera</taxon>
        <taxon>Endopterygota</taxon>
        <taxon>Lepidoptera</taxon>
        <taxon>Glossata</taxon>
        <taxon>Ditrysia</taxon>
        <taxon>Tineoidea</taxon>
        <taxon>Psychidae</taxon>
        <taxon>Oiketicinae</taxon>
        <taxon>Eumeta</taxon>
    </lineage>
</organism>
<comment type="caution">
    <text evidence="2">The sequence shown here is derived from an EMBL/GenBank/DDBJ whole genome shotgun (WGS) entry which is preliminary data.</text>
</comment>
<keyword evidence="3" id="KW-1185">Reference proteome</keyword>
<dbReference type="OrthoDB" id="10065625at2759"/>
<dbReference type="EMBL" id="BGZK01000266">
    <property type="protein sequence ID" value="GBP32855.1"/>
    <property type="molecule type" value="Genomic_DNA"/>
</dbReference>